<gene>
    <name evidence="3" type="ORF">MNV_60050</name>
</gene>
<evidence type="ECO:0000256" key="1">
    <source>
        <dbReference type="SAM" id="Phobius"/>
    </source>
</evidence>
<evidence type="ECO:0000259" key="2">
    <source>
        <dbReference type="Pfam" id="PF01578"/>
    </source>
</evidence>
<feature type="transmembrane region" description="Helical" evidence="1">
    <location>
        <begin position="52"/>
        <end position="73"/>
    </location>
</feature>
<accession>A0A284VSI2</accession>
<protein>
    <submittedName>
        <fullName evidence="3">Putative Cytochrome c assembly protein</fullName>
    </submittedName>
</protein>
<keyword evidence="1" id="KW-0472">Membrane</keyword>
<dbReference type="Proteomes" id="UP000218615">
    <property type="component" value="Unassembled WGS sequence"/>
</dbReference>
<reference evidence="4" key="1">
    <citation type="submission" date="2017-06" db="EMBL/GenBank/DDBJ databases">
        <authorList>
            <person name="Cremers G."/>
        </authorList>
    </citation>
    <scope>NUCLEOTIDE SEQUENCE [LARGE SCALE GENOMIC DNA]</scope>
</reference>
<keyword evidence="1" id="KW-0812">Transmembrane</keyword>
<feature type="transmembrane region" description="Helical" evidence="1">
    <location>
        <begin position="202"/>
        <end position="222"/>
    </location>
</feature>
<dbReference type="Pfam" id="PF01578">
    <property type="entry name" value="Cytochrom_C_asm"/>
    <property type="match status" value="1"/>
</dbReference>
<sequence length="263" mass="30657">MGFPEYLAARESLAIIGKPVITYILIISLLQGILSFLYIIKRKNVYYDYLIKFIYINTGLYVLGFIFLIRFHIQIYNTVLIEYPAVLRQLIPVDSSRFIIPLWIESEKLYFWAMVAFIFVLVMQRRKDIIAFIGIILSIFSTLIFFLSNPFKEPLPAVHSEITMWYSALGRGDGTIFQVAGTLYGRITYYYNSAYMWTHPPMLFIAYASLIITFAACVYMLIRKDKLYDEIAYRYAKPGYILLTAGMLIGYPWAIEAWKDSAW</sequence>
<organism evidence="3 4">
    <name type="scientific">Candidatus Methanoperedens nitratireducens</name>
    <dbReference type="NCBI Taxonomy" id="1392998"/>
    <lineage>
        <taxon>Archaea</taxon>
        <taxon>Methanobacteriati</taxon>
        <taxon>Methanobacteriota</taxon>
        <taxon>Stenosarchaea group</taxon>
        <taxon>Methanomicrobia</taxon>
        <taxon>Methanosarcinales</taxon>
        <taxon>ANME-2 cluster</taxon>
        <taxon>Candidatus Methanoperedentaceae</taxon>
        <taxon>Candidatus Methanoperedens</taxon>
    </lineage>
</organism>
<dbReference type="GO" id="GO:0020037">
    <property type="term" value="F:heme binding"/>
    <property type="evidence" value="ECO:0007669"/>
    <property type="project" value="InterPro"/>
</dbReference>
<feature type="transmembrane region" description="Helical" evidence="1">
    <location>
        <begin position="129"/>
        <end position="147"/>
    </location>
</feature>
<evidence type="ECO:0000313" key="4">
    <source>
        <dbReference type="Proteomes" id="UP000218615"/>
    </source>
</evidence>
<dbReference type="AlphaFoldDB" id="A0A284VSI2"/>
<evidence type="ECO:0000313" key="3">
    <source>
        <dbReference type="EMBL" id="SNQ62169.1"/>
    </source>
</evidence>
<feature type="transmembrane region" description="Helical" evidence="1">
    <location>
        <begin position="98"/>
        <end position="122"/>
    </location>
</feature>
<keyword evidence="4" id="KW-1185">Reference proteome</keyword>
<keyword evidence="1" id="KW-1133">Transmembrane helix</keyword>
<dbReference type="InterPro" id="IPR002541">
    <property type="entry name" value="Cyt_c_assembly"/>
</dbReference>
<feature type="domain" description="Cytochrome c assembly protein" evidence="2">
    <location>
        <begin position="106"/>
        <end position="259"/>
    </location>
</feature>
<proteinExistence type="predicted"/>
<name>A0A284VSI2_9EURY</name>
<dbReference type="GO" id="GO:0017004">
    <property type="term" value="P:cytochrome complex assembly"/>
    <property type="evidence" value="ECO:0007669"/>
    <property type="project" value="InterPro"/>
</dbReference>
<feature type="transmembrane region" description="Helical" evidence="1">
    <location>
        <begin position="234"/>
        <end position="254"/>
    </location>
</feature>
<dbReference type="EMBL" id="FZMP01000207">
    <property type="protein sequence ID" value="SNQ62169.1"/>
    <property type="molecule type" value="Genomic_DNA"/>
</dbReference>
<feature type="transmembrane region" description="Helical" evidence="1">
    <location>
        <begin position="20"/>
        <end position="40"/>
    </location>
</feature>
<dbReference type="OrthoDB" id="378019at2157"/>